<feature type="domain" description="SUZ-C" evidence="7">
    <location>
        <begin position="701"/>
        <end position="746"/>
    </location>
</feature>
<dbReference type="Pfam" id="PF00313">
    <property type="entry name" value="CSD"/>
    <property type="match status" value="5"/>
</dbReference>
<dbReference type="InterPro" id="IPR011129">
    <property type="entry name" value="CSD"/>
</dbReference>
<keyword evidence="3" id="KW-0677">Repeat</keyword>
<dbReference type="SUPFAM" id="SSF50249">
    <property type="entry name" value="Nucleic acid-binding proteins"/>
    <property type="match status" value="5"/>
</dbReference>
<dbReference type="InterPro" id="IPR019844">
    <property type="entry name" value="CSD_CS"/>
</dbReference>
<proteinExistence type="inferred from homology"/>
<organism evidence="8 9">
    <name type="scientific">Stichopus japonicus</name>
    <name type="common">Sea cucumber</name>
    <dbReference type="NCBI Taxonomy" id="307972"/>
    <lineage>
        <taxon>Eukaryota</taxon>
        <taxon>Metazoa</taxon>
        <taxon>Echinodermata</taxon>
        <taxon>Eleutherozoa</taxon>
        <taxon>Echinozoa</taxon>
        <taxon>Holothuroidea</taxon>
        <taxon>Aspidochirotacea</taxon>
        <taxon>Aspidochirotida</taxon>
        <taxon>Stichopodidae</taxon>
        <taxon>Apostichopus</taxon>
    </lineage>
</organism>
<accession>A0A2G8L5K2</accession>
<feature type="domain" description="CSD" evidence="6">
    <location>
        <begin position="2"/>
        <end position="67"/>
    </location>
</feature>
<dbReference type="PANTHER" id="PTHR12913">
    <property type="entry name" value="UNR PROTEIN N-RAS UPSTREAM GENE PROTEIN"/>
    <property type="match status" value="1"/>
</dbReference>
<dbReference type="AlphaFoldDB" id="A0A2G8L5K2"/>
<dbReference type="STRING" id="307972.A0A2G8L5K2"/>
<reference evidence="8 9" key="1">
    <citation type="journal article" date="2017" name="PLoS Biol.">
        <title>The sea cucumber genome provides insights into morphological evolution and visceral regeneration.</title>
        <authorList>
            <person name="Zhang X."/>
            <person name="Sun L."/>
            <person name="Yuan J."/>
            <person name="Sun Y."/>
            <person name="Gao Y."/>
            <person name="Zhang L."/>
            <person name="Li S."/>
            <person name="Dai H."/>
            <person name="Hamel J.F."/>
            <person name="Liu C."/>
            <person name="Yu Y."/>
            <person name="Liu S."/>
            <person name="Lin W."/>
            <person name="Guo K."/>
            <person name="Jin S."/>
            <person name="Xu P."/>
            <person name="Storey K.B."/>
            <person name="Huan P."/>
            <person name="Zhang T."/>
            <person name="Zhou Y."/>
            <person name="Zhang J."/>
            <person name="Lin C."/>
            <person name="Li X."/>
            <person name="Xing L."/>
            <person name="Huo D."/>
            <person name="Sun M."/>
            <person name="Wang L."/>
            <person name="Mercier A."/>
            <person name="Li F."/>
            <person name="Yang H."/>
            <person name="Xiang J."/>
        </authorList>
    </citation>
    <scope>NUCLEOTIDE SEQUENCE [LARGE SCALE GENOMIC DNA]</scope>
    <source>
        <strain evidence="8">Shaxun</strain>
        <tissue evidence="8">Muscle</tissue>
    </source>
</reference>
<evidence type="ECO:0000256" key="4">
    <source>
        <dbReference type="ARBA" id="ARBA00022884"/>
    </source>
</evidence>
<dbReference type="PROSITE" id="PS51938">
    <property type="entry name" value="SUZ_C"/>
    <property type="match status" value="1"/>
</dbReference>
<name>A0A2G8L5K2_STIJA</name>
<dbReference type="OrthoDB" id="74319at2759"/>
<dbReference type="PROSITE" id="PS51857">
    <property type="entry name" value="CSD_2"/>
    <property type="match status" value="5"/>
</dbReference>
<sequence length="746" mass="83954">MRETGSVEKLLASYGFVRCADRDVRLFFHYSQFTGNAASDLRVGDFVEFEMVTDRKTGKPVASKLYKVVTGLNDMVEEPVEGIVVKEISEIGPGQLSYELSGESFFLTFYERDMEGEAKLQKDDVVSFIVATDQSNRTVRAKRIKVMKPVVKHRGVVSSMKESFGFIERDDVTKEIFFHFSEFQGNASDLCLGSEVEFIIGNRNDKHVGIEITLLPQGTVVFEDVNAGTFTGRIVKASFRSSSRRSLEPTPGKLYMESGDGTKQELQYRDKDLLRNHTFWVDDIVLFNVVTDRRNHTQRATNIMLDDSSFTENNEQRETGTVAAVKEGFGFIKCADREARMFFHFSELLDEGDVHISDEVEFTVVQDPASVQRSIAIRVKKLPKGTVIFEIIGSETFVGEVEKIPLNMWGRSPGRNHNREHDLGCIIYERDGARETVAFHAKDTDLKVPPEEGDEVSFNIAEIKRDKTSMAVNISVLDRTFDPSKRGYVAVLKESFGFLETEEHDREVFFHYSQFDGEVNALCVGDEVEFSLARKGSKASAERVKLIPKGTIPAEKIQPGLLKGKVLRPLRCIDPQQAEYTGLIQEISEDGSDGSSYPYCILSLADKHEFLQKHDDVCFQLATSGKKVWAWKVAGQRKFARAKVSSVKGQFGFIDYDIGEGKKLFFHVSEVVDGVEIAPGHEVEFVIVQNQKNGRYSAVNVRRLTESQRPQRLSRLKSVQGSIGPKLVILRQPRGPDGTKGFALQR</sequence>
<evidence type="ECO:0000256" key="5">
    <source>
        <dbReference type="ARBA" id="ARBA00044751"/>
    </source>
</evidence>
<dbReference type="GO" id="GO:0005737">
    <property type="term" value="C:cytoplasm"/>
    <property type="evidence" value="ECO:0007669"/>
    <property type="project" value="UniProtKB-SubCell"/>
</dbReference>
<evidence type="ECO:0000313" key="8">
    <source>
        <dbReference type="EMBL" id="PIK55534.1"/>
    </source>
</evidence>
<feature type="domain" description="CSD" evidence="6">
    <location>
        <begin position="484"/>
        <end position="546"/>
    </location>
</feature>
<dbReference type="Proteomes" id="UP000230750">
    <property type="component" value="Unassembled WGS sequence"/>
</dbReference>
<evidence type="ECO:0000259" key="6">
    <source>
        <dbReference type="PROSITE" id="PS51857"/>
    </source>
</evidence>
<dbReference type="InterPro" id="IPR056400">
    <property type="entry name" value="CSDE1"/>
</dbReference>
<evidence type="ECO:0000313" key="9">
    <source>
        <dbReference type="Proteomes" id="UP000230750"/>
    </source>
</evidence>
<feature type="domain" description="CSD" evidence="6">
    <location>
        <begin position="637"/>
        <end position="703"/>
    </location>
</feature>
<dbReference type="PANTHER" id="PTHR12913:SF1">
    <property type="entry name" value="COLD SHOCK DOMAIN-CONTAINING PROTEIN E1"/>
    <property type="match status" value="1"/>
</dbReference>
<keyword evidence="4" id="KW-0694">RNA-binding</keyword>
<comment type="subcellular location">
    <subcellularLocation>
        <location evidence="1">Cytoplasm</location>
    </subcellularLocation>
</comment>
<keyword evidence="2" id="KW-0963">Cytoplasm</keyword>
<comment type="caution">
    <text evidence="8">The sequence shown here is derived from an EMBL/GenBank/DDBJ whole genome shotgun (WGS) entry which is preliminary data.</text>
</comment>
<dbReference type="PROSITE" id="PS00352">
    <property type="entry name" value="CSD_1"/>
    <property type="match status" value="3"/>
</dbReference>
<keyword evidence="9" id="KW-1185">Reference proteome</keyword>
<dbReference type="InterPro" id="IPR012340">
    <property type="entry name" value="NA-bd_OB-fold"/>
</dbReference>
<evidence type="ECO:0000256" key="1">
    <source>
        <dbReference type="ARBA" id="ARBA00004496"/>
    </source>
</evidence>
<dbReference type="GO" id="GO:0003723">
    <property type="term" value="F:RNA binding"/>
    <property type="evidence" value="ECO:0007669"/>
    <property type="project" value="UniProtKB-KW"/>
</dbReference>
<evidence type="ECO:0000256" key="2">
    <source>
        <dbReference type="ARBA" id="ARBA00022490"/>
    </source>
</evidence>
<dbReference type="Gene3D" id="2.40.50.140">
    <property type="entry name" value="Nucleic acid-binding proteins"/>
    <property type="match status" value="6"/>
</dbReference>
<dbReference type="Pfam" id="PF23456">
    <property type="entry name" value="CSDE1"/>
    <property type="match status" value="2"/>
</dbReference>
<feature type="domain" description="CSD" evidence="6">
    <location>
        <begin position="152"/>
        <end position="214"/>
    </location>
</feature>
<evidence type="ECO:0000256" key="3">
    <source>
        <dbReference type="ARBA" id="ARBA00022737"/>
    </source>
</evidence>
<dbReference type="EMBL" id="MRZV01000212">
    <property type="protein sequence ID" value="PIK55534.1"/>
    <property type="molecule type" value="Genomic_DNA"/>
</dbReference>
<comment type="similarity">
    <text evidence="5">Belongs to the UNR family.</text>
</comment>
<dbReference type="SMART" id="SM00357">
    <property type="entry name" value="CSP"/>
    <property type="match status" value="5"/>
</dbReference>
<dbReference type="InterPro" id="IPR024642">
    <property type="entry name" value="SUZ-C"/>
</dbReference>
<evidence type="ECO:0000259" key="7">
    <source>
        <dbReference type="PROSITE" id="PS51938"/>
    </source>
</evidence>
<dbReference type="InterPro" id="IPR002059">
    <property type="entry name" value="CSP_DNA-bd"/>
</dbReference>
<protein>
    <submittedName>
        <fullName evidence="8">Putative cold shock domain-containing protein E1 isoform X2</fullName>
    </submittedName>
</protein>
<feature type="domain" description="CSD" evidence="6">
    <location>
        <begin position="317"/>
        <end position="381"/>
    </location>
</feature>
<gene>
    <name evidence="8" type="ORF">BSL78_07568</name>
</gene>
<dbReference type="Pfam" id="PF12901">
    <property type="entry name" value="SUZ-C"/>
    <property type="match status" value="1"/>
</dbReference>
<dbReference type="CDD" id="cd04458">
    <property type="entry name" value="CSP_CDS"/>
    <property type="match status" value="4"/>
</dbReference>